<sequence length="598" mass="67042">MTEAAVRDSSLPTTDDLTDDCAASRHGIGSQVLSSSLLEEGDRISVLRINALKRSIGRHNDNVAKILLGSRDTLDKRQSVESAFRACKEAFFEISSAYINLLDERQVCQNFLKLDDIKRVVEDALGGLGTGCSLDMQNDKDRIKSGARSFASVVKSSAAKVQLSRGPSISIPKTTSFLIVPDGENSKCETSKDTLLEVQKVIKPSLVSLRVNRITTARNNGVRIEALDPDIDRIRNAPELSKAGFRVQMVDRLNPRIIVHGIPTNLSDEEVCEEVRELNLRNLQDPSLKVVYTFPSKNRRHTSCVIEVSPEVRNELKKESRIFICYSACSLIMLEHCSASDVLVLGTFQPTVKRELLVYTALGVMTLESIVFFGARYHIICISELWLRPEICDDIVALPGYRLFRGDRVGRRGGGVAFYLRSSLTARVLGSSDPLYCGKPEFLIAKITAESGTRLLLAVVYRPPHCEYLAEFFDVFADMSALYKHAIIFGDFNADLGTLTYDSRQIFDYVERYNLHLVPFEATHHTRDSATWLDICLADDCDRVVAYGQHDVNFLSAHDLIYITYKIGVMREKRRTILATDFRGFETADFLRDLEALN</sequence>
<dbReference type="Pfam" id="PF14529">
    <property type="entry name" value="Exo_endo_phos_2"/>
    <property type="match status" value="1"/>
</dbReference>
<evidence type="ECO:0000259" key="1">
    <source>
        <dbReference type="Pfam" id="PF14529"/>
    </source>
</evidence>
<dbReference type="Proteomes" id="UP000279307">
    <property type="component" value="Chromosome 6"/>
</dbReference>
<organism evidence="2">
    <name type="scientific">Ooceraea biroi</name>
    <name type="common">Clonal raider ant</name>
    <name type="synonym">Cerapachys biroi</name>
    <dbReference type="NCBI Taxonomy" id="2015173"/>
    <lineage>
        <taxon>Eukaryota</taxon>
        <taxon>Metazoa</taxon>
        <taxon>Ecdysozoa</taxon>
        <taxon>Arthropoda</taxon>
        <taxon>Hexapoda</taxon>
        <taxon>Insecta</taxon>
        <taxon>Pterygota</taxon>
        <taxon>Neoptera</taxon>
        <taxon>Endopterygota</taxon>
        <taxon>Hymenoptera</taxon>
        <taxon>Apocrita</taxon>
        <taxon>Aculeata</taxon>
        <taxon>Formicoidea</taxon>
        <taxon>Formicidae</taxon>
        <taxon>Dorylinae</taxon>
        <taxon>Ooceraea</taxon>
    </lineage>
</organism>
<proteinExistence type="predicted"/>
<gene>
    <name evidence="2" type="ORF">DMN91_005519</name>
</gene>
<dbReference type="PANTHER" id="PTHR33395:SF22">
    <property type="entry name" value="REVERSE TRANSCRIPTASE DOMAIN-CONTAINING PROTEIN"/>
    <property type="match status" value="1"/>
</dbReference>
<dbReference type="GO" id="GO:0061343">
    <property type="term" value="P:cell adhesion involved in heart morphogenesis"/>
    <property type="evidence" value="ECO:0007669"/>
    <property type="project" value="TreeGrafter"/>
</dbReference>
<dbReference type="OrthoDB" id="7552835at2759"/>
<dbReference type="GO" id="GO:0003824">
    <property type="term" value="F:catalytic activity"/>
    <property type="evidence" value="ECO:0007669"/>
    <property type="project" value="InterPro"/>
</dbReference>
<comment type="caution">
    <text evidence="2">The sequence shown here is derived from an EMBL/GenBank/DDBJ whole genome shotgun (WGS) entry which is preliminary data.</text>
</comment>
<reference evidence="2" key="2">
    <citation type="submission" date="2018-07" db="EMBL/GenBank/DDBJ databases">
        <authorList>
            <person name="Mckenzie S.K."/>
            <person name="Kronauer D.J.C."/>
        </authorList>
    </citation>
    <scope>NUCLEOTIDE SEQUENCE</scope>
    <source>
        <strain evidence="2">Clonal line C1</strain>
    </source>
</reference>
<dbReference type="PANTHER" id="PTHR33395">
    <property type="entry name" value="TRANSCRIPTASE, PUTATIVE-RELATED-RELATED"/>
    <property type="match status" value="1"/>
</dbReference>
<accession>A0A3L8DLE8</accession>
<dbReference type="EMBL" id="QOIP01000006">
    <property type="protein sequence ID" value="RLU21146.1"/>
    <property type="molecule type" value="Genomic_DNA"/>
</dbReference>
<feature type="domain" description="Endonuclease/exonuclease/phosphatase" evidence="1">
    <location>
        <begin position="456"/>
        <end position="561"/>
    </location>
</feature>
<name>A0A3L8DLE8_OOCBI</name>
<dbReference type="GO" id="GO:0007508">
    <property type="term" value="P:larval heart development"/>
    <property type="evidence" value="ECO:0007669"/>
    <property type="project" value="TreeGrafter"/>
</dbReference>
<dbReference type="GO" id="GO:0031012">
    <property type="term" value="C:extracellular matrix"/>
    <property type="evidence" value="ECO:0007669"/>
    <property type="project" value="TreeGrafter"/>
</dbReference>
<dbReference type="InterPro" id="IPR036691">
    <property type="entry name" value="Endo/exonu/phosph_ase_sf"/>
</dbReference>
<dbReference type="AlphaFoldDB" id="A0A3L8DLE8"/>
<protein>
    <recommendedName>
        <fullName evidence="1">Endonuclease/exonuclease/phosphatase domain-containing protein</fullName>
    </recommendedName>
</protein>
<dbReference type="SUPFAM" id="SSF56219">
    <property type="entry name" value="DNase I-like"/>
    <property type="match status" value="1"/>
</dbReference>
<dbReference type="InterPro" id="IPR005135">
    <property type="entry name" value="Endo/exonuclease/phosphatase"/>
</dbReference>
<dbReference type="Gene3D" id="3.60.10.10">
    <property type="entry name" value="Endonuclease/exonuclease/phosphatase"/>
    <property type="match status" value="1"/>
</dbReference>
<reference evidence="2" key="1">
    <citation type="journal article" date="2018" name="Genome Res.">
        <title>The genomic architecture and molecular evolution of ant odorant receptors.</title>
        <authorList>
            <person name="McKenzie S.K."/>
            <person name="Kronauer D.J.C."/>
        </authorList>
    </citation>
    <scope>NUCLEOTIDE SEQUENCE [LARGE SCALE GENOMIC DNA]</scope>
    <source>
        <strain evidence="2">Clonal line C1</strain>
    </source>
</reference>
<evidence type="ECO:0000313" key="2">
    <source>
        <dbReference type="EMBL" id="RLU21146.1"/>
    </source>
</evidence>